<evidence type="ECO:0000313" key="3">
    <source>
        <dbReference type="Proteomes" id="UP001262754"/>
    </source>
</evidence>
<feature type="chain" id="PRO_5046589138" evidence="1">
    <location>
        <begin position="26"/>
        <end position="313"/>
    </location>
</feature>
<gene>
    <name evidence="2" type="ORF">J2800_002698</name>
</gene>
<feature type="signal peptide" evidence="1">
    <location>
        <begin position="1"/>
        <end position="25"/>
    </location>
</feature>
<evidence type="ECO:0000256" key="1">
    <source>
        <dbReference type="SAM" id="SignalP"/>
    </source>
</evidence>
<sequence>MSRHSALSALGLLVALFVTGSGAEAAEPSASGRPLLLFPIIVEPPTTTSTTAVASGGDLFSQAFRSEAAVRLTSAYQLPDATGRTIAFPDGAVFAKAVIAESDVFCAPGSNGAIGIFLKGDVGVCFRDTDHDGVFDGQALVDSASRARTAYELKPNAWRWAPAKVPYSPIRPEDIPAGRIAIDYFYVDPPLARPQASVALRICAPDVMTAPTKEWTWGQCGTLMVGFKITAYRERTAIDLKALGPQVLTLGPMATTVRVDATGLASAETSQPFPAGRKLMMLAATYGRPNDPALQTSIFALLPADAPPGEVRP</sequence>
<keyword evidence="1" id="KW-0732">Signal</keyword>
<organism evidence="2 3">
    <name type="scientific">Caulobacter rhizosphaerae</name>
    <dbReference type="NCBI Taxonomy" id="2010972"/>
    <lineage>
        <taxon>Bacteria</taxon>
        <taxon>Pseudomonadati</taxon>
        <taxon>Pseudomonadota</taxon>
        <taxon>Alphaproteobacteria</taxon>
        <taxon>Caulobacterales</taxon>
        <taxon>Caulobacteraceae</taxon>
        <taxon>Caulobacter</taxon>
    </lineage>
</organism>
<protein>
    <submittedName>
        <fullName evidence="2">Uncharacterized protein</fullName>
    </submittedName>
</protein>
<proteinExistence type="predicted"/>
<keyword evidence="3" id="KW-1185">Reference proteome</keyword>
<dbReference type="EMBL" id="JAVDRL010000007">
    <property type="protein sequence ID" value="MDR6531945.1"/>
    <property type="molecule type" value="Genomic_DNA"/>
</dbReference>
<accession>A0ABU1N1G4</accession>
<name>A0ABU1N1G4_9CAUL</name>
<evidence type="ECO:0000313" key="2">
    <source>
        <dbReference type="EMBL" id="MDR6531945.1"/>
    </source>
</evidence>
<dbReference type="Proteomes" id="UP001262754">
    <property type="component" value="Unassembled WGS sequence"/>
</dbReference>
<dbReference type="RefSeq" id="WP_310032241.1">
    <property type="nucleotide sequence ID" value="NZ_JAVDRL010000007.1"/>
</dbReference>
<reference evidence="2 3" key="1">
    <citation type="submission" date="2023-07" db="EMBL/GenBank/DDBJ databases">
        <title>Sorghum-associated microbial communities from plants grown in Nebraska, USA.</title>
        <authorList>
            <person name="Schachtman D."/>
        </authorList>
    </citation>
    <scope>NUCLEOTIDE SEQUENCE [LARGE SCALE GENOMIC DNA]</scope>
    <source>
        <strain evidence="2 3">DS2154</strain>
    </source>
</reference>
<comment type="caution">
    <text evidence="2">The sequence shown here is derived from an EMBL/GenBank/DDBJ whole genome shotgun (WGS) entry which is preliminary data.</text>
</comment>